<feature type="transmembrane region" description="Helical" evidence="10">
    <location>
        <begin position="358"/>
        <end position="378"/>
    </location>
</feature>
<dbReference type="InterPro" id="IPR036097">
    <property type="entry name" value="HisK_dim/P_sf"/>
</dbReference>
<dbReference type="PROSITE" id="PS50113">
    <property type="entry name" value="PAC"/>
    <property type="match status" value="2"/>
</dbReference>
<dbReference type="Pfam" id="PF00512">
    <property type="entry name" value="HisKA"/>
    <property type="match status" value="1"/>
</dbReference>
<dbReference type="InterPro" id="IPR003594">
    <property type="entry name" value="HATPase_dom"/>
</dbReference>
<evidence type="ECO:0000256" key="7">
    <source>
        <dbReference type="ARBA" id="ARBA00022840"/>
    </source>
</evidence>
<dbReference type="NCBIfam" id="TIGR00229">
    <property type="entry name" value="sensory_box"/>
    <property type="match status" value="2"/>
</dbReference>
<feature type="chain" id="PRO_5045344101" description="histidine kinase" evidence="11">
    <location>
        <begin position="36"/>
        <end position="1054"/>
    </location>
</feature>
<evidence type="ECO:0000259" key="15">
    <source>
        <dbReference type="PROSITE" id="PS50113"/>
    </source>
</evidence>
<dbReference type="CDD" id="cd00082">
    <property type="entry name" value="HisKA"/>
    <property type="match status" value="1"/>
</dbReference>
<dbReference type="CDD" id="cd00130">
    <property type="entry name" value="PAS"/>
    <property type="match status" value="2"/>
</dbReference>
<dbReference type="Gene3D" id="3.40.50.2300">
    <property type="match status" value="1"/>
</dbReference>
<keyword evidence="11" id="KW-0732">Signal</keyword>
<dbReference type="SMART" id="SM00388">
    <property type="entry name" value="HisKA"/>
    <property type="match status" value="1"/>
</dbReference>
<evidence type="ECO:0000256" key="10">
    <source>
        <dbReference type="SAM" id="Phobius"/>
    </source>
</evidence>
<feature type="modified residue" description="4-aspartylphosphate" evidence="9">
    <location>
        <position position="984"/>
    </location>
</feature>
<keyword evidence="10" id="KW-0812">Transmembrane</keyword>
<sequence length="1054" mass="114789">MPQRAAFPVGSTVPRAAAALAAAMMLSFCLLTASAGVARAQNAARTVMLVNEMEVYALGRDMELFEDPTGRLKIDQVAAPEFSHRFRPGGEDEPNFGLTRSAVWARVTLNSILAVHRDWFLVFREALVDRVTVYVPRPDGGWTALEGGMLASRSYFRLAHRYPVFPLWLQPSERPTLYVRVENRGTLTVPLVIQSVASLYTSDRSEQLLFGTLFGILMTVCVYLFFIWRVMRERCQLYLILMQLSVTFYIASANGFLAEYLWRGMPWWTGYSVPLSILLAMVTGILFADSFLAVRRHMPAFYRVLRLLVVALASLAVLAAFDRLLVNRLLPWCVIGLVAVFLHAGVGAIRLKVEGGPVFLVAFSALLAGGLARSLVSLDLLPANLLTSNMFDAGAAISSVVFAVGIAGQFKTRQEEKERALRLSNERFALAADGASAGLYDWDLVTGTVYYSPRMAELYGGPAADLGTSAEAWTRQIHPADAMRVRRAYRAFLKSRSNTVALEYRLLSRDGKLRWVSTTGAAVRDPRTNWVLRVAGSTADITENKRAEESLRASESLKAAVIASSLDCIITSDAEGRIIEFNPAAEQTFGHDRESVLGRPLGDIIMPVLQRARHTAGMRHYFDTRERHLLGRRVEVEAMRSDGTVFPVELAVNEVKAGGQAVFTAFVRDITERRRAQAQIASQREALLQSEKLAALGSLLAGVAHELNNPLSVVVGQSVLLEETAPDDPTARRARKIHRAADRCARIVKTFLSLARRSPPERQEVDLNEIVLAAVELVGYSLRTDGIELDLALSPGPARLWGDADQLNQVVTNLVVNARQALQGAPGPRRLEVSVVRAPEPPVIRLTVADNGPGVPAGIRTRIFDPFFTTKPAGIGTGVGLSMCHNIIDSHGGTIVVGETPGGGATFTVELPARDPAPVPASEPPPAPTAVRPLNLLIVDDDPEIALTLAEMLQPDGHSIAIAQNGAEALERLASEPCDLVISDVRMPGLDGRGLYRGLEARHPSLLDRIVFVTGDTLSDGVRDFLGRTGVPVLEKPYEPADLKAMVARLVGGP</sequence>
<dbReference type="SMART" id="SM00086">
    <property type="entry name" value="PAC"/>
    <property type="match status" value="2"/>
</dbReference>
<dbReference type="Gene3D" id="2.60.40.2380">
    <property type="match status" value="1"/>
</dbReference>
<keyword evidence="10" id="KW-1133">Transmembrane helix</keyword>
<keyword evidence="5" id="KW-0547">Nucleotide-binding</keyword>
<dbReference type="InterPro" id="IPR001610">
    <property type="entry name" value="PAC"/>
</dbReference>
<keyword evidence="8" id="KW-0902">Two-component regulatory system</keyword>
<dbReference type="InterPro" id="IPR011623">
    <property type="entry name" value="7TMR_DISM_rcpt_extracell_dom1"/>
</dbReference>
<dbReference type="InterPro" id="IPR035965">
    <property type="entry name" value="PAS-like_dom_sf"/>
</dbReference>
<dbReference type="Gene3D" id="3.30.565.10">
    <property type="entry name" value="Histidine kinase-like ATPase, C-terminal domain"/>
    <property type="match status" value="1"/>
</dbReference>
<dbReference type="SUPFAM" id="SSF47384">
    <property type="entry name" value="Homodimeric domain of signal transducing histidine kinase"/>
    <property type="match status" value="1"/>
</dbReference>
<feature type="transmembrane region" description="Helical" evidence="10">
    <location>
        <begin position="304"/>
        <end position="323"/>
    </location>
</feature>
<protein>
    <recommendedName>
        <fullName evidence="2">histidine kinase</fullName>
        <ecNumber evidence="2">2.7.13.3</ecNumber>
    </recommendedName>
</protein>
<feature type="transmembrane region" description="Helical" evidence="10">
    <location>
        <begin position="268"/>
        <end position="292"/>
    </location>
</feature>
<gene>
    <name evidence="16" type="ORF">IGS68_01465</name>
</gene>
<dbReference type="Pfam" id="PF07696">
    <property type="entry name" value="7TMR-DISMED2"/>
    <property type="match status" value="1"/>
</dbReference>
<dbReference type="SUPFAM" id="SSF52172">
    <property type="entry name" value="CheY-like"/>
    <property type="match status" value="1"/>
</dbReference>
<dbReference type="SUPFAM" id="SSF55785">
    <property type="entry name" value="PYP-like sensor domain (PAS domain)"/>
    <property type="match status" value="2"/>
</dbReference>
<evidence type="ECO:0000313" key="16">
    <source>
        <dbReference type="EMBL" id="QQP89976.1"/>
    </source>
</evidence>
<reference evidence="16" key="1">
    <citation type="submission" date="2021-02" db="EMBL/GenBank/DDBJ databases">
        <title>Skermanella TT6 skin isolate.</title>
        <authorList>
            <person name="Lee K."/>
            <person name="Ganzorig M."/>
        </authorList>
    </citation>
    <scope>NUCLEOTIDE SEQUENCE</scope>
    <source>
        <strain evidence="16">TT6</strain>
    </source>
</reference>
<feature type="domain" description="PAS" evidence="14">
    <location>
        <begin position="554"/>
        <end position="607"/>
    </location>
</feature>
<keyword evidence="6" id="KW-0418">Kinase</keyword>
<feature type="transmembrane region" description="Helical" evidence="10">
    <location>
        <begin position="208"/>
        <end position="226"/>
    </location>
</feature>
<dbReference type="Pfam" id="PF02518">
    <property type="entry name" value="HATPase_c"/>
    <property type="match status" value="1"/>
</dbReference>
<dbReference type="CDD" id="cd00156">
    <property type="entry name" value="REC"/>
    <property type="match status" value="1"/>
</dbReference>
<keyword evidence="3 9" id="KW-0597">Phosphoprotein</keyword>
<proteinExistence type="predicted"/>
<evidence type="ECO:0000256" key="5">
    <source>
        <dbReference type="ARBA" id="ARBA00022741"/>
    </source>
</evidence>
<dbReference type="PROSITE" id="PS50112">
    <property type="entry name" value="PAS"/>
    <property type="match status" value="1"/>
</dbReference>
<evidence type="ECO:0000256" key="8">
    <source>
        <dbReference type="ARBA" id="ARBA00023012"/>
    </source>
</evidence>
<organism evidence="16 17">
    <name type="scientific">Skermanella cutis</name>
    <dbReference type="NCBI Taxonomy" id="2775420"/>
    <lineage>
        <taxon>Bacteria</taxon>
        <taxon>Pseudomonadati</taxon>
        <taxon>Pseudomonadota</taxon>
        <taxon>Alphaproteobacteria</taxon>
        <taxon>Rhodospirillales</taxon>
        <taxon>Azospirillaceae</taxon>
        <taxon>Skermanella</taxon>
    </lineage>
</organism>
<name>A0ABX7B6J9_9PROT</name>
<evidence type="ECO:0000313" key="17">
    <source>
        <dbReference type="Proteomes" id="UP000595197"/>
    </source>
</evidence>
<evidence type="ECO:0000256" key="1">
    <source>
        <dbReference type="ARBA" id="ARBA00000085"/>
    </source>
</evidence>
<feature type="transmembrane region" description="Helical" evidence="10">
    <location>
        <begin position="390"/>
        <end position="410"/>
    </location>
</feature>
<feature type="transmembrane region" description="Helical" evidence="10">
    <location>
        <begin position="238"/>
        <end position="262"/>
    </location>
</feature>
<dbReference type="InterPro" id="IPR001789">
    <property type="entry name" value="Sig_transdc_resp-reg_receiver"/>
</dbReference>
<dbReference type="Pfam" id="PF07695">
    <property type="entry name" value="7TMR-DISM_7TM"/>
    <property type="match status" value="1"/>
</dbReference>
<keyword evidence="17" id="KW-1185">Reference proteome</keyword>
<dbReference type="Gene3D" id="1.10.287.130">
    <property type="match status" value="1"/>
</dbReference>
<feature type="domain" description="PAC" evidence="15">
    <location>
        <begin position="632"/>
        <end position="682"/>
    </location>
</feature>
<dbReference type="RefSeq" id="WP_201076791.1">
    <property type="nucleotide sequence ID" value="NZ_CP067420.1"/>
</dbReference>
<evidence type="ECO:0000256" key="4">
    <source>
        <dbReference type="ARBA" id="ARBA00022679"/>
    </source>
</evidence>
<dbReference type="SUPFAM" id="SSF55874">
    <property type="entry name" value="ATPase domain of HSP90 chaperone/DNA topoisomerase II/histidine kinase"/>
    <property type="match status" value="1"/>
</dbReference>
<comment type="catalytic activity">
    <reaction evidence="1">
        <text>ATP + protein L-histidine = ADP + protein N-phospho-L-histidine.</text>
        <dbReference type="EC" id="2.7.13.3"/>
    </reaction>
</comment>
<evidence type="ECO:0000256" key="9">
    <source>
        <dbReference type="PROSITE-ProRule" id="PRU00169"/>
    </source>
</evidence>
<dbReference type="Pfam" id="PF00072">
    <property type="entry name" value="Response_reg"/>
    <property type="match status" value="1"/>
</dbReference>
<evidence type="ECO:0000259" key="13">
    <source>
        <dbReference type="PROSITE" id="PS50110"/>
    </source>
</evidence>
<evidence type="ECO:0000259" key="14">
    <source>
        <dbReference type="PROSITE" id="PS50112"/>
    </source>
</evidence>
<feature type="domain" description="Histidine kinase" evidence="12">
    <location>
        <begin position="702"/>
        <end position="915"/>
    </location>
</feature>
<keyword evidence="10" id="KW-0472">Membrane</keyword>
<dbReference type="EC" id="2.7.13.3" evidence="2"/>
<keyword evidence="7" id="KW-0067">ATP-binding</keyword>
<dbReference type="InterPro" id="IPR003661">
    <property type="entry name" value="HisK_dim/P_dom"/>
</dbReference>
<dbReference type="Proteomes" id="UP000595197">
    <property type="component" value="Chromosome"/>
</dbReference>
<dbReference type="EMBL" id="CP067420">
    <property type="protein sequence ID" value="QQP89976.1"/>
    <property type="molecule type" value="Genomic_DNA"/>
</dbReference>
<dbReference type="PANTHER" id="PTHR43065:SF46">
    <property type="entry name" value="C4-DICARBOXYLATE TRANSPORT SENSOR PROTEIN DCTB"/>
    <property type="match status" value="1"/>
</dbReference>
<dbReference type="InterPro" id="IPR011006">
    <property type="entry name" value="CheY-like_superfamily"/>
</dbReference>
<feature type="domain" description="PAC" evidence="15">
    <location>
        <begin position="500"/>
        <end position="553"/>
    </location>
</feature>
<dbReference type="Pfam" id="PF13426">
    <property type="entry name" value="PAS_9"/>
    <property type="match status" value="1"/>
</dbReference>
<dbReference type="Gene3D" id="3.30.450.20">
    <property type="entry name" value="PAS domain"/>
    <property type="match status" value="2"/>
</dbReference>
<dbReference type="PANTHER" id="PTHR43065">
    <property type="entry name" value="SENSOR HISTIDINE KINASE"/>
    <property type="match status" value="1"/>
</dbReference>
<evidence type="ECO:0000256" key="2">
    <source>
        <dbReference type="ARBA" id="ARBA00012438"/>
    </source>
</evidence>
<dbReference type="SMART" id="SM00091">
    <property type="entry name" value="PAS"/>
    <property type="match status" value="2"/>
</dbReference>
<dbReference type="InterPro" id="IPR036890">
    <property type="entry name" value="HATPase_C_sf"/>
</dbReference>
<dbReference type="InterPro" id="IPR000014">
    <property type="entry name" value="PAS"/>
</dbReference>
<dbReference type="SMART" id="SM00448">
    <property type="entry name" value="REC"/>
    <property type="match status" value="1"/>
</dbReference>
<dbReference type="InterPro" id="IPR011622">
    <property type="entry name" value="7TMR_DISM_rcpt_extracell_dom2"/>
</dbReference>
<evidence type="ECO:0000256" key="6">
    <source>
        <dbReference type="ARBA" id="ARBA00022777"/>
    </source>
</evidence>
<evidence type="ECO:0000256" key="11">
    <source>
        <dbReference type="SAM" id="SignalP"/>
    </source>
</evidence>
<dbReference type="PROSITE" id="PS50109">
    <property type="entry name" value="HIS_KIN"/>
    <property type="match status" value="1"/>
</dbReference>
<evidence type="ECO:0000259" key="12">
    <source>
        <dbReference type="PROSITE" id="PS50109"/>
    </source>
</evidence>
<dbReference type="InterPro" id="IPR005467">
    <property type="entry name" value="His_kinase_dom"/>
</dbReference>
<feature type="signal peptide" evidence="11">
    <location>
        <begin position="1"/>
        <end position="35"/>
    </location>
</feature>
<dbReference type="InterPro" id="IPR004358">
    <property type="entry name" value="Sig_transdc_His_kin-like_C"/>
</dbReference>
<keyword evidence="4" id="KW-0808">Transferase</keyword>
<dbReference type="PRINTS" id="PR00344">
    <property type="entry name" value="BCTRLSENSOR"/>
</dbReference>
<accession>A0ABX7B6J9</accession>
<feature type="transmembrane region" description="Helical" evidence="10">
    <location>
        <begin position="329"/>
        <end position="351"/>
    </location>
</feature>
<dbReference type="Pfam" id="PF08447">
    <property type="entry name" value="PAS_3"/>
    <property type="match status" value="1"/>
</dbReference>
<dbReference type="SMART" id="SM00387">
    <property type="entry name" value="HATPase_c"/>
    <property type="match status" value="1"/>
</dbReference>
<dbReference type="InterPro" id="IPR000700">
    <property type="entry name" value="PAS-assoc_C"/>
</dbReference>
<evidence type="ECO:0000256" key="3">
    <source>
        <dbReference type="ARBA" id="ARBA00022553"/>
    </source>
</evidence>
<feature type="domain" description="Response regulatory" evidence="13">
    <location>
        <begin position="935"/>
        <end position="1051"/>
    </location>
</feature>
<dbReference type="PROSITE" id="PS50110">
    <property type="entry name" value="RESPONSE_REGULATORY"/>
    <property type="match status" value="1"/>
</dbReference>
<dbReference type="InterPro" id="IPR013655">
    <property type="entry name" value="PAS_fold_3"/>
</dbReference>